<dbReference type="RefSeq" id="WP_073477205.1">
    <property type="nucleotide sequence ID" value="NZ_FQZU01000020.1"/>
</dbReference>
<dbReference type="NCBIfam" id="TIGR01870">
    <property type="entry name" value="cas_TM1810_Csm2"/>
    <property type="match status" value="1"/>
</dbReference>
<reference evidence="8" key="1">
    <citation type="submission" date="2016-11" db="EMBL/GenBank/DDBJ databases">
        <authorList>
            <person name="Varghese N."/>
            <person name="Submissions S."/>
        </authorList>
    </citation>
    <scope>NUCLEOTIDE SEQUENCE [LARGE SCALE GENOMIC DNA]</scope>
    <source>
        <strain evidence="8">DSM 16219</strain>
    </source>
</reference>
<evidence type="ECO:0000256" key="3">
    <source>
        <dbReference type="ARBA" id="ARBA00016118"/>
    </source>
</evidence>
<organism evidence="7 8">
    <name type="scientific">Desulfatibacillum alkenivorans DSM 16219</name>
    <dbReference type="NCBI Taxonomy" id="1121393"/>
    <lineage>
        <taxon>Bacteria</taxon>
        <taxon>Pseudomonadati</taxon>
        <taxon>Thermodesulfobacteriota</taxon>
        <taxon>Desulfobacteria</taxon>
        <taxon>Desulfobacterales</taxon>
        <taxon>Desulfatibacillaceae</taxon>
        <taxon>Desulfatibacillum</taxon>
    </lineage>
</organism>
<comment type="similarity">
    <text evidence="2">Belongs to the CRISPR-associated Csm2 family.</text>
</comment>
<dbReference type="InterPro" id="IPR010149">
    <property type="entry name" value="CRISPR-assoc_prot_Csm2_III-A"/>
</dbReference>
<evidence type="ECO:0000313" key="7">
    <source>
        <dbReference type="EMBL" id="SHK23307.1"/>
    </source>
</evidence>
<evidence type="ECO:0000256" key="2">
    <source>
        <dbReference type="ARBA" id="ARBA00006896"/>
    </source>
</evidence>
<keyword evidence="4" id="KW-0694">RNA-binding</keyword>
<comment type="function">
    <text evidence="1">This subunit may be involved in monitoring complementarity of crRNA and target RNA.</text>
</comment>
<dbReference type="Proteomes" id="UP000183994">
    <property type="component" value="Unassembled WGS sequence"/>
</dbReference>
<dbReference type="GO" id="GO:0003723">
    <property type="term" value="F:RNA binding"/>
    <property type="evidence" value="ECO:0007669"/>
    <property type="project" value="UniProtKB-KW"/>
</dbReference>
<dbReference type="EMBL" id="FQZU01000020">
    <property type="protein sequence ID" value="SHK23307.1"/>
    <property type="molecule type" value="Genomic_DNA"/>
</dbReference>
<gene>
    <name evidence="7" type="ORF">SAMN02745216_03134</name>
</gene>
<sequence>MSYYRDENNNIRCNLLDEDALKLARSFIKYKPHRDNEPDKKGSLTPTQLRRFYKDFKQLEKKVKSKTNFEAVKPLIKMVKSKANYAAREDNPKIPRNFKSFLVENIDRIDMSEDFEAFMLHFEAVVGFYYGLPGIKKLR</sequence>
<accession>A0A1M6QTE9</accession>
<name>A0A1M6QTE9_9BACT</name>
<protein>
    <recommendedName>
        <fullName evidence="3">CRISPR system Cms protein Csm2</fullName>
    </recommendedName>
    <alternativeName>
        <fullName evidence="6">CRISPR type III A-associated protein Csm2</fullName>
    </alternativeName>
</protein>
<keyword evidence="5" id="KW-0051">Antiviral defense</keyword>
<evidence type="ECO:0000256" key="6">
    <source>
        <dbReference type="ARBA" id="ARBA00031723"/>
    </source>
</evidence>
<dbReference type="GO" id="GO:0051607">
    <property type="term" value="P:defense response to virus"/>
    <property type="evidence" value="ECO:0007669"/>
    <property type="project" value="UniProtKB-KW"/>
</dbReference>
<keyword evidence="8" id="KW-1185">Reference proteome</keyword>
<evidence type="ECO:0000256" key="5">
    <source>
        <dbReference type="ARBA" id="ARBA00023118"/>
    </source>
</evidence>
<dbReference type="STRING" id="1121393.SAMN02745216_03134"/>
<dbReference type="OrthoDB" id="9803002at2"/>
<evidence type="ECO:0000313" key="8">
    <source>
        <dbReference type="Proteomes" id="UP000183994"/>
    </source>
</evidence>
<dbReference type="Pfam" id="PF03750">
    <property type="entry name" value="Csm2_III-A"/>
    <property type="match status" value="1"/>
</dbReference>
<proteinExistence type="inferred from homology"/>
<dbReference type="AlphaFoldDB" id="A0A1M6QTE9"/>
<evidence type="ECO:0000256" key="1">
    <source>
        <dbReference type="ARBA" id="ARBA00003640"/>
    </source>
</evidence>
<evidence type="ECO:0000256" key="4">
    <source>
        <dbReference type="ARBA" id="ARBA00022884"/>
    </source>
</evidence>